<sequence length="85" mass="10122">MDQQDRGCRQRKSCRQRWGFEPVTQNCPCLKLWNNLYWKNQRRTVCTSCMWTCVVCFNNNTPPYHWRSAQQPGRTSALISYKTAS</sequence>
<keyword evidence="1" id="KW-0496">Mitochondrion</keyword>
<evidence type="ECO:0000313" key="1">
    <source>
        <dbReference type="EMBL" id="KUM49626.1"/>
    </source>
</evidence>
<protein>
    <submittedName>
        <fullName evidence="1">Uncharacterized protein</fullName>
    </submittedName>
</protein>
<comment type="caution">
    <text evidence="1">The sequence shown here is derived from an EMBL/GenBank/DDBJ whole genome shotgun (WGS) entry which is preliminary data.</text>
</comment>
<gene>
    <name evidence="1" type="ORF">ABT39_MTgene2851</name>
</gene>
<geneLocation type="mitochondrion" evidence="1"/>
<reference evidence="1" key="1">
    <citation type="journal article" date="2015" name="Genome Biol. Evol.">
        <title>Organellar Genomes of White Spruce (Picea glauca): Assembly and Annotation.</title>
        <authorList>
            <person name="Jackman S.D."/>
            <person name="Warren R.L."/>
            <person name="Gibb E.A."/>
            <person name="Vandervalk B.P."/>
            <person name="Mohamadi H."/>
            <person name="Chu J."/>
            <person name="Raymond A."/>
            <person name="Pleasance S."/>
            <person name="Coope R."/>
            <person name="Wildung M.R."/>
            <person name="Ritland C.E."/>
            <person name="Bousquet J."/>
            <person name="Jones S.J."/>
            <person name="Bohlmann J."/>
            <person name="Birol I."/>
        </authorList>
    </citation>
    <scope>NUCLEOTIDE SEQUENCE [LARGE SCALE GENOMIC DNA]</scope>
    <source>
        <tissue evidence="1">Flushing bud</tissue>
    </source>
</reference>
<name>A0A117NIA3_PICGL</name>
<dbReference type="EMBL" id="LKAM01000002">
    <property type="protein sequence ID" value="KUM49626.1"/>
    <property type="molecule type" value="Genomic_DNA"/>
</dbReference>
<dbReference type="AlphaFoldDB" id="A0A117NIA3"/>
<proteinExistence type="predicted"/>
<organism evidence="1">
    <name type="scientific">Picea glauca</name>
    <name type="common">White spruce</name>
    <name type="synonym">Pinus glauca</name>
    <dbReference type="NCBI Taxonomy" id="3330"/>
    <lineage>
        <taxon>Eukaryota</taxon>
        <taxon>Viridiplantae</taxon>
        <taxon>Streptophyta</taxon>
        <taxon>Embryophyta</taxon>
        <taxon>Tracheophyta</taxon>
        <taxon>Spermatophyta</taxon>
        <taxon>Pinopsida</taxon>
        <taxon>Pinidae</taxon>
        <taxon>Conifers I</taxon>
        <taxon>Pinales</taxon>
        <taxon>Pinaceae</taxon>
        <taxon>Picea</taxon>
    </lineage>
</organism>
<accession>A0A117NIA3</accession>